<dbReference type="Gene3D" id="3.30.200.20">
    <property type="entry name" value="Phosphorylase Kinase, domain 1"/>
    <property type="match status" value="1"/>
</dbReference>
<dbReference type="PANTHER" id="PTHR47829">
    <property type="entry name" value="HYDROLASE, PUTATIVE (AFU_ORTHOLOGUE AFUA_1G12880)-RELATED"/>
    <property type="match status" value="1"/>
</dbReference>
<gene>
    <name evidence="2" type="ORF">EHS24_003872</name>
</gene>
<evidence type="ECO:0000259" key="1">
    <source>
        <dbReference type="Pfam" id="PF01636"/>
    </source>
</evidence>
<dbReference type="Pfam" id="PF01636">
    <property type="entry name" value="APH"/>
    <property type="match status" value="1"/>
</dbReference>
<dbReference type="GeneID" id="39588415"/>
<accession>A0A427XDK2</accession>
<dbReference type="PANTHER" id="PTHR47829:SF1">
    <property type="entry name" value="HAD FAMILY PHOSPHATASE"/>
    <property type="match status" value="1"/>
</dbReference>
<dbReference type="SUPFAM" id="SSF56112">
    <property type="entry name" value="Protein kinase-like (PK-like)"/>
    <property type="match status" value="1"/>
</dbReference>
<dbReference type="Gene3D" id="3.90.1200.10">
    <property type="match status" value="1"/>
</dbReference>
<dbReference type="STRING" id="105984.A0A427XDK2"/>
<dbReference type="InterPro" id="IPR011009">
    <property type="entry name" value="Kinase-like_dom_sf"/>
</dbReference>
<protein>
    <recommendedName>
        <fullName evidence="1">Aminoglycoside phosphotransferase domain-containing protein</fullName>
    </recommendedName>
</protein>
<dbReference type="CDD" id="cd05154">
    <property type="entry name" value="ACAD10_11_N-like"/>
    <property type="match status" value="1"/>
</dbReference>
<dbReference type="OrthoDB" id="191037at2759"/>
<dbReference type="InterPro" id="IPR002575">
    <property type="entry name" value="Aminoglycoside_PTrfase"/>
</dbReference>
<dbReference type="InterPro" id="IPR041726">
    <property type="entry name" value="ACAD10_11_N"/>
</dbReference>
<dbReference type="InterPro" id="IPR052898">
    <property type="entry name" value="ACAD10-like"/>
</dbReference>
<dbReference type="RefSeq" id="XP_028472082.1">
    <property type="nucleotide sequence ID" value="XM_028619509.1"/>
</dbReference>
<dbReference type="EMBL" id="RSCE01000019">
    <property type="protein sequence ID" value="RSH76935.1"/>
    <property type="molecule type" value="Genomic_DNA"/>
</dbReference>
<organism evidence="2 3">
    <name type="scientific">Apiotrichum porosum</name>
    <dbReference type="NCBI Taxonomy" id="105984"/>
    <lineage>
        <taxon>Eukaryota</taxon>
        <taxon>Fungi</taxon>
        <taxon>Dikarya</taxon>
        <taxon>Basidiomycota</taxon>
        <taxon>Agaricomycotina</taxon>
        <taxon>Tremellomycetes</taxon>
        <taxon>Trichosporonales</taxon>
        <taxon>Trichosporonaceae</taxon>
        <taxon>Apiotrichum</taxon>
    </lineage>
</organism>
<reference evidence="2 3" key="1">
    <citation type="submission" date="2018-11" db="EMBL/GenBank/DDBJ databases">
        <title>Genome sequence of Apiotrichum porosum DSM 27194.</title>
        <authorList>
            <person name="Aliyu H."/>
            <person name="Gorte O."/>
            <person name="Ochsenreither K."/>
        </authorList>
    </citation>
    <scope>NUCLEOTIDE SEQUENCE [LARGE SCALE GENOMIC DNA]</scope>
    <source>
        <strain evidence="2 3">DSM 27194</strain>
    </source>
</reference>
<keyword evidence="3" id="KW-1185">Reference proteome</keyword>
<feature type="domain" description="Aminoglycoside phosphotransferase" evidence="1">
    <location>
        <begin position="42"/>
        <end position="308"/>
    </location>
</feature>
<dbReference type="Proteomes" id="UP000279236">
    <property type="component" value="Unassembled WGS sequence"/>
</dbReference>
<comment type="caution">
    <text evidence="2">The sequence shown here is derived from an EMBL/GenBank/DDBJ whole genome shotgun (WGS) entry which is preliminary data.</text>
</comment>
<name>A0A427XDK2_9TREE</name>
<proteinExistence type="predicted"/>
<evidence type="ECO:0000313" key="3">
    <source>
        <dbReference type="Proteomes" id="UP000279236"/>
    </source>
</evidence>
<evidence type="ECO:0000313" key="2">
    <source>
        <dbReference type="EMBL" id="RSH76935.1"/>
    </source>
</evidence>
<sequence>MSPAPPRPRDGTVVGEVRAPIAQDRLLPYLEKEVEGFKGPLTIKQFGFGQSNPTYFLQTPSRNYVLRRAPIGKLLSKTAHRVDREYIILEAFNKFNATLPADAQDRKVPVPQVYTLCMDPSVADAPFYVMEFIKGRIFTDIEVPDLSEKDRYECWRSAVKTLTLLSTVPVEALRLPLSFAPDPLVKPYFPRQVNSLLKVSKAQSATPCKTLPDGIVGDIWGTKELQPYFESGAKSAGGEQAHGASVVHGDYKLDNLIFHPTENRVIGILDWELCTLGSPLADLGNLLLAWSIPPVTPAQLAALAAEGGGGNLAKGIRGVPSSTTGIPQAHELESWWAQGMNSGNLFHSIASGGAQAREPWVWPIAHMEWVRAWMLFRLAIIAQGISARAALGQASSASARPTRAPFDFFGKAAYEVMKNDDDRAAGAKL</sequence>
<dbReference type="AlphaFoldDB" id="A0A427XDK2"/>